<evidence type="ECO:0000259" key="8">
    <source>
        <dbReference type="Pfam" id="PF02687"/>
    </source>
</evidence>
<keyword evidence="3 7" id="KW-0812">Transmembrane</keyword>
<evidence type="ECO:0000256" key="1">
    <source>
        <dbReference type="ARBA" id="ARBA00004651"/>
    </source>
</evidence>
<feature type="transmembrane region" description="Helical" evidence="7">
    <location>
        <begin position="364"/>
        <end position="384"/>
    </location>
</feature>
<dbReference type="InterPro" id="IPR050250">
    <property type="entry name" value="Macrolide_Exporter_MacB"/>
</dbReference>
<keyword evidence="11" id="KW-1185">Reference proteome</keyword>
<gene>
    <name evidence="10" type="ORF">QBE54_00490</name>
</gene>
<keyword evidence="4 7" id="KW-1133">Transmembrane helix</keyword>
<keyword evidence="5 7" id="KW-0472">Membrane</keyword>
<evidence type="ECO:0000256" key="6">
    <source>
        <dbReference type="ARBA" id="ARBA00038076"/>
    </source>
</evidence>
<evidence type="ECO:0000256" key="2">
    <source>
        <dbReference type="ARBA" id="ARBA00022475"/>
    </source>
</evidence>
<evidence type="ECO:0000313" key="11">
    <source>
        <dbReference type="Proteomes" id="UP001461341"/>
    </source>
</evidence>
<dbReference type="Pfam" id="PF02687">
    <property type="entry name" value="FtsX"/>
    <property type="match status" value="1"/>
</dbReference>
<dbReference type="InterPro" id="IPR003838">
    <property type="entry name" value="ABC3_permease_C"/>
</dbReference>
<comment type="subcellular location">
    <subcellularLocation>
        <location evidence="1">Cell membrane</location>
        <topology evidence="1">Multi-pass membrane protein</topology>
    </subcellularLocation>
</comment>
<reference evidence="10 11" key="1">
    <citation type="submission" date="2023-03" db="EMBL/GenBank/DDBJ databases">
        <title>Novel Species.</title>
        <authorList>
            <person name="Ma S."/>
        </authorList>
    </citation>
    <scope>NUCLEOTIDE SEQUENCE [LARGE SCALE GENOMIC DNA]</scope>
    <source>
        <strain evidence="10 11">B11</strain>
    </source>
</reference>
<feature type="transmembrane region" description="Helical" evidence="7">
    <location>
        <begin position="277"/>
        <end position="302"/>
    </location>
</feature>
<comment type="similarity">
    <text evidence="6">Belongs to the ABC-4 integral membrane protein family.</text>
</comment>
<keyword evidence="2" id="KW-1003">Cell membrane</keyword>
<dbReference type="PANTHER" id="PTHR30572:SF4">
    <property type="entry name" value="ABC TRANSPORTER PERMEASE YTRF"/>
    <property type="match status" value="1"/>
</dbReference>
<evidence type="ECO:0000256" key="3">
    <source>
        <dbReference type="ARBA" id="ARBA00022692"/>
    </source>
</evidence>
<dbReference type="Proteomes" id="UP001461341">
    <property type="component" value="Chromosome"/>
</dbReference>
<name>A0ABZ2YD60_9BACT</name>
<accession>A0ABZ2YD60</accession>
<feature type="transmembrane region" description="Helical" evidence="7">
    <location>
        <begin position="322"/>
        <end position="344"/>
    </location>
</feature>
<feature type="transmembrane region" description="Helical" evidence="7">
    <location>
        <begin position="21"/>
        <end position="42"/>
    </location>
</feature>
<dbReference type="RefSeq" id="WP_369018401.1">
    <property type="nucleotide sequence ID" value="NZ_CP121689.1"/>
</dbReference>
<evidence type="ECO:0000313" key="10">
    <source>
        <dbReference type="EMBL" id="WZL76243.1"/>
    </source>
</evidence>
<dbReference type="Pfam" id="PF12704">
    <property type="entry name" value="MacB_PCD"/>
    <property type="match status" value="1"/>
</dbReference>
<evidence type="ECO:0000256" key="7">
    <source>
        <dbReference type="SAM" id="Phobius"/>
    </source>
</evidence>
<dbReference type="EMBL" id="CP121689">
    <property type="protein sequence ID" value="WZL76243.1"/>
    <property type="molecule type" value="Genomic_DNA"/>
</dbReference>
<organism evidence="10 11">
    <name type="scientific">Thermatribacter velox</name>
    <dbReference type="NCBI Taxonomy" id="3039681"/>
    <lineage>
        <taxon>Bacteria</taxon>
        <taxon>Pseudomonadati</taxon>
        <taxon>Atribacterota</taxon>
        <taxon>Atribacteria</taxon>
        <taxon>Atribacterales</taxon>
        <taxon>Thermatribacteraceae</taxon>
        <taxon>Thermatribacter</taxon>
    </lineage>
</organism>
<proteinExistence type="inferred from homology"/>
<dbReference type="InterPro" id="IPR025857">
    <property type="entry name" value="MacB_PCD"/>
</dbReference>
<evidence type="ECO:0000256" key="5">
    <source>
        <dbReference type="ARBA" id="ARBA00023136"/>
    </source>
</evidence>
<sequence>MNLSESLRTAILSILSNKLRSFLTMLGVVIGVAAVVAMLGLGEGMREQIISQIGALGSNQVTVVPGTVRQRPGMPFARPGEELIDWQEFKELEARKIPQIEYLVAQNTTNLVITYKGTSTRGRVVCTTTGYPEVYNFQIERGRFFNERELIERSRVAVLGKTMAEELFGSEDPLGKKIRIGRVIFEVIGVTGEKKLMGQDYGNQVMIPLTTAQTRLTGSRDIQLITAKARSEEDLDLVAQFLEGFFTRKLEDPDKFSILNQQDILETIQQVTGTITLFLGAIAGISLLVGGIGIMNIMLVSVTERTREIGLRKAIGAKPADILLQFVIESSILSFLGGGIGVLLGLLGANFTSRFSQFQPQVSLSVALLALSISAGVGLFFGIYPARRASKLNPIAALRYE</sequence>
<evidence type="ECO:0000256" key="4">
    <source>
        <dbReference type="ARBA" id="ARBA00022989"/>
    </source>
</evidence>
<protein>
    <submittedName>
        <fullName evidence="10">ABC transporter permease</fullName>
    </submittedName>
</protein>
<feature type="domain" description="ABC3 transporter permease C-terminal" evidence="8">
    <location>
        <begin position="281"/>
        <end position="394"/>
    </location>
</feature>
<feature type="domain" description="MacB-like periplasmic core" evidence="9">
    <location>
        <begin position="21"/>
        <end position="240"/>
    </location>
</feature>
<dbReference type="PANTHER" id="PTHR30572">
    <property type="entry name" value="MEMBRANE COMPONENT OF TRANSPORTER-RELATED"/>
    <property type="match status" value="1"/>
</dbReference>
<evidence type="ECO:0000259" key="9">
    <source>
        <dbReference type="Pfam" id="PF12704"/>
    </source>
</evidence>